<evidence type="ECO:0000256" key="1">
    <source>
        <dbReference type="SAM" id="Phobius"/>
    </source>
</evidence>
<reference evidence="2 3" key="1">
    <citation type="submission" date="2023-07" db="EMBL/GenBank/DDBJ databases">
        <title>Genomic Encyclopedia of Type Strains, Phase IV (KMG-IV): sequencing the most valuable type-strain genomes for metagenomic binning, comparative biology and taxonomic classification.</title>
        <authorList>
            <person name="Goeker M."/>
        </authorList>
    </citation>
    <scope>NUCLEOTIDE SEQUENCE [LARGE SCALE GENOMIC DNA]</scope>
    <source>
        <strain evidence="2 3">DSM 19619</strain>
    </source>
</reference>
<gene>
    <name evidence="2" type="ORF">QO011_006717</name>
</gene>
<accession>A0ABU0JHB6</accession>
<evidence type="ECO:0000313" key="3">
    <source>
        <dbReference type="Proteomes" id="UP001242480"/>
    </source>
</evidence>
<keyword evidence="1" id="KW-0472">Membrane</keyword>
<keyword evidence="1" id="KW-1133">Transmembrane helix</keyword>
<name>A0ABU0JHB6_9HYPH</name>
<dbReference type="EMBL" id="JAUSVX010000017">
    <property type="protein sequence ID" value="MDQ0473681.1"/>
    <property type="molecule type" value="Genomic_DNA"/>
</dbReference>
<protein>
    <submittedName>
        <fullName evidence="2">Uncharacterized protein</fullName>
    </submittedName>
</protein>
<comment type="caution">
    <text evidence="2">The sequence shown here is derived from an EMBL/GenBank/DDBJ whole genome shotgun (WGS) entry which is preliminary data.</text>
</comment>
<organism evidence="2 3">
    <name type="scientific">Labrys wisconsinensis</name>
    <dbReference type="NCBI Taxonomy" id="425677"/>
    <lineage>
        <taxon>Bacteria</taxon>
        <taxon>Pseudomonadati</taxon>
        <taxon>Pseudomonadota</taxon>
        <taxon>Alphaproteobacteria</taxon>
        <taxon>Hyphomicrobiales</taxon>
        <taxon>Xanthobacteraceae</taxon>
        <taxon>Labrys</taxon>
    </lineage>
</organism>
<sequence length="137" mass="14347">MGTLSDLFRAWRAYRPSKAAWFGSGVACVLGTMIVGFTWGGWVTGSTAAAMSADSARDARREFAAAYCVSRFEAAPDAAAKLAALKNTDSWLRSGVIDKGGWAKLPSSMPEVGGVAEICADRLAEATLQPVRSAAAQ</sequence>
<dbReference type="RefSeq" id="WP_307282256.1">
    <property type="nucleotide sequence ID" value="NZ_JAUSVX010000017.1"/>
</dbReference>
<keyword evidence="3" id="KW-1185">Reference proteome</keyword>
<proteinExistence type="predicted"/>
<dbReference type="Proteomes" id="UP001242480">
    <property type="component" value="Unassembled WGS sequence"/>
</dbReference>
<keyword evidence="1" id="KW-0812">Transmembrane</keyword>
<evidence type="ECO:0000313" key="2">
    <source>
        <dbReference type="EMBL" id="MDQ0473681.1"/>
    </source>
</evidence>
<feature type="transmembrane region" description="Helical" evidence="1">
    <location>
        <begin position="20"/>
        <end position="42"/>
    </location>
</feature>